<organism evidence="2 3">
    <name type="scientific">Gluconacetobacter sacchari DSM 12717</name>
    <dbReference type="NCBI Taxonomy" id="1307940"/>
    <lineage>
        <taxon>Bacteria</taxon>
        <taxon>Pseudomonadati</taxon>
        <taxon>Pseudomonadota</taxon>
        <taxon>Alphaproteobacteria</taxon>
        <taxon>Acetobacterales</taxon>
        <taxon>Acetobacteraceae</taxon>
        <taxon>Gluconacetobacter</taxon>
    </lineage>
</organism>
<keyword evidence="1" id="KW-0732">Signal</keyword>
<dbReference type="EMBL" id="BAQP01000065">
    <property type="protein sequence ID" value="GBQ23190.1"/>
    <property type="molecule type" value="Genomic_DNA"/>
</dbReference>
<name>A0ABQ0P602_9PROT</name>
<gene>
    <name evidence="2" type="ORF">AA12717_1421</name>
</gene>
<evidence type="ECO:0000313" key="2">
    <source>
        <dbReference type="EMBL" id="GBQ23190.1"/>
    </source>
</evidence>
<accession>A0ABQ0P602</accession>
<keyword evidence="3" id="KW-1185">Reference proteome</keyword>
<evidence type="ECO:0000313" key="3">
    <source>
        <dbReference type="Proteomes" id="UP001060895"/>
    </source>
</evidence>
<comment type="caution">
    <text evidence="2">The sequence shown here is derived from an EMBL/GenBank/DDBJ whole genome shotgun (WGS) entry which is preliminary data.</text>
</comment>
<sequence>MSICCVALAIAVAISVAVAVPLSKSCTLISIVLPPTMPRILSVGAGAAGDEGTPGNGVVVTVLIAPHITI</sequence>
<reference evidence="2" key="1">
    <citation type="submission" date="2013-04" db="EMBL/GenBank/DDBJ databases">
        <title>The genome sequencing project of 58 acetic acid bacteria.</title>
        <authorList>
            <person name="Okamoto-Kainuma A."/>
            <person name="Ishikawa M."/>
            <person name="Umino S."/>
            <person name="Koizumi Y."/>
            <person name="Shiwa Y."/>
            <person name="Yoshikawa H."/>
            <person name="Matsutani M."/>
            <person name="Matsushita K."/>
        </authorList>
    </citation>
    <scope>NUCLEOTIDE SEQUENCE</scope>
    <source>
        <strain evidence="2">DSM 12717</strain>
    </source>
</reference>
<evidence type="ECO:0008006" key="4">
    <source>
        <dbReference type="Google" id="ProtNLM"/>
    </source>
</evidence>
<feature type="chain" id="PRO_5047044710" description="Secreted peptide" evidence="1">
    <location>
        <begin position="20"/>
        <end position="70"/>
    </location>
</feature>
<proteinExistence type="predicted"/>
<feature type="signal peptide" evidence="1">
    <location>
        <begin position="1"/>
        <end position="19"/>
    </location>
</feature>
<dbReference type="Proteomes" id="UP001060895">
    <property type="component" value="Unassembled WGS sequence"/>
</dbReference>
<protein>
    <recommendedName>
        <fullName evidence="4">Secreted peptide</fullName>
    </recommendedName>
</protein>
<evidence type="ECO:0000256" key="1">
    <source>
        <dbReference type="SAM" id="SignalP"/>
    </source>
</evidence>